<keyword evidence="5" id="KW-1185">Reference proteome</keyword>
<dbReference type="SMART" id="SM00130">
    <property type="entry name" value="KR"/>
    <property type="match status" value="1"/>
</dbReference>
<dbReference type="Gene3D" id="2.40.20.10">
    <property type="entry name" value="Plasminogen Kringle 4"/>
    <property type="match status" value="1"/>
</dbReference>
<dbReference type="InterPro" id="IPR038178">
    <property type="entry name" value="Kringle_sf"/>
</dbReference>
<dbReference type="PANTHER" id="PTHR45713:SF15">
    <property type="entry name" value="F5_8 TYPE C DOMAIN-CONTAINING PROTEIN"/>
    <property type="match status" value="1"/>
</dbReference>
<evidence type="ECO:0000256" key="2">
    <source>
        <dbReference type="ARBA" id="ARBA00023157"/>
    </source>
</evidence>
<dbReference type="Pfam" id="PF22633">
    <property type="entry name" value="F5_F8_type_C_2"/>
    <property type="match status" value="1"/>
</dbReference>
<dbReference type="PROSITE" id="PS50070">
    <property type="entry name" value="KRINGLE_2"/>
    <property type="match status" value="1"/>
</dbReference>
<keyword evidence="2" id="KW-1015">Disulfide bond</keyword>
<dbReference type="InterPro" id="IPR018056">
    <property type="entry name" value="Kringle_CS"/>
</dbReference>
<protein>
    <submittedName>
        <fullName evidence="6">Uncharacterized protein LOC109465916</fullName>
    </submittedName>
</protein>
<dbReference type="SUPFAM" id="SSF49785">
    <property type="entry name" value="Galactose-binding domain-like"/>
    <property type="match status" value="3"/>
</dbReference>
<feature type="domain" description="Kringle" evidence="4">
    <location>
        <begin position="1"/>
        <end position="73"/>
    </location>
</feature>
<name>A0A6P4YP45_BRABE</name>
<dbReference type="KEGG" id="bbel:109465916"/>
<sequence>MASYRYRGTVSVTVTGLTCQRWDSGEHDYTPENYPTAGLEQNYCRNPGHDDGGVWCFTTDPDTIWDYCDVPLCENEDSPTASAVEAVSGETLIGGGTYECNHNYVYAVYGENQPWWTVDLGGSYTVSRVSVLNRADCCNVSDTAKTWREDHRCRGDFLAEDGSPAECDPDSLNGCCSGSGWCGYTTDHCDCYYCIDYSNKGVRLALDASWVVDFTGTDRLRDAASALDGDIETVWNSVGPPRYHNNWYIILDLRAPTTLIRIGVNNYGDTTHDTAAFRLQKSLVGAPYSWEDVTFVDNVQGGTNQRQEFGDFRETARYWKFVVTRTHEGYQPWLSELNLYRISATQRQQNFMVRVGPSLEETSRLNEQCGEAYMDTPLLDGQTIELDCDPPISGRYVSILLVEPSDALTLCEVEVYGTS</sequence>
<evidence type="ECO:0000256" key="1">
    <source>
        <dbReference type="ARBA" id="ARBA00022572"/>
    </source>
</evidence>
<dbReference type="PROSITE" id="PS00021">
    <property type="entry name" value="KRINGLE_1"/>
    <property type="match status" value="1"/>
</dbReference>
<reference evidence="6" key="1">
    <citation type="submission" date="2025-08" db="UniProtKB">
        <authorList>
            <consortium name="RefSeq"/>
        </authorList>
    </citation>
    <scope>IDENTIFICATION</scope>
    <source>
        <tissue evidence="6">Gonad</tissue>
    </source>
</reference>
<evidence type="ECO:0000313" key="5">
    <source>
        <dbReference type="Proteomes" id="UP000515135"/>
    </source>
</evidence>
<dbReference type="GeneID" id="109465916"/>
<accession>A0A6P4YP45</accession>
<dbReference type="InterPro" id="IPR000001">
    <property type="entry name" value="Kringle"/>
</dbReference>
<dbReference type="Pfam" id="PF00051">
    <property type="entry name" value="Kringle"/>
    <property type="match status" value="1"/>
</dbReference>
<dbReference type="InterPro" id="IPR013806">
    <property type="entry name" value="Kringle-like"/>
</dbReference>
<gene>
    <name evidence="6" type="primary">LOC109465916</name>
</gene>
<dbReference type="CDD" id="cd10909">
    <property type="entry name" value="ChtBD1_GH18_2"/>
    <property type="match status" value="1"/>
</dbReference>
<dbReference type="OrthoDB" id="8919081at2759"/>
<dbReference type="AlphaFoldDB" id="A0A6P4YP45"/>
<evidence type="ECO:0000259" key="4">
    <source>
        <dbReference type="PROSITE" id="PS50070"/>
    </source>
</evidence>
<keyword evidence="1 3" id="KW-0420">Kringle</keyword>
<comment type="caution">
    <text evidence="3">Lacks conserved residue(s) required for the propagation of feature annotation.</text>
</comment>
<dbReference type="PANTHER" id="PTHR45713">
    <property type="entry name" value="FTP DOMAIN-CONTAINING PROTEIN"/>
    <property type="match status" value="1"/>
</dbReference>
<dbReference type="Gene3D" id="2.60.120.260">
    <property type="entry name" value="Galactose-binding domain-like"/>
    <property type="match status" value="3"/>
</dbReference>
<proteinExistence type="predicted"/>
<dbReference type="SUPFAM" id="SSF57440">
    <property type="entry name" value="Kringle-like"/>
    <property type="match status" value="1"/>
</dbReference>
<dbReference type="PRINTS" id="PR00018">
    <property type="entry name" value="KRINGLE"/>
</dbReference>
<dbReference type="Proteomes" id="UP000515135">
    <property type="component" value="Unplaced"/>
</dbReference>
<organism evidence="5 6">
    <name type="scientific">Branchiostoma belcheri</name>
    <name type="common">Amphioxus</name>
    <dbReference type="NCBI Taxonomy" id="7741"/>
    <lineage>
        <taxon>Eukaryota</taxon>
        <taxon>Metazoa</taxon>
        <taxon>Chordata</taxon>
        <taxon>Cephalochordata</taxon>
        <taxon>Leptocardii</taxon>
        <taxon>Amphioxiformes</taxon>
        <taxon>Branchiostomatidae</taxon>
        <taxon>Branchiostoma</taxon>
    </lineage>
</organism>
<dbReference type="RefSeq" id="XP_019618961.1">
    <property type="nucleotide sequence ID" value="XM_019763402.1"/>
</dbReference>
<evidence type="ECO:0000256" key="3">
    <source>
        <dbReference type="PROSITE-ProRule" id="PRU00121"/>
    </source>
</evidence>
<dbReference type="InterPro" id="IPR051941">
    <property type="entry name" value="BG_Antigen-Binding_Lectin"/>
</dbReference>
<dbReference type="CDD" id="cd00108">
    <property type="entry name" value="KR"/>
    <property type="match status" value="1"/>
</dbReference>
<dbReference type="InterPro" id="IPR008979">
    <property type="entry name" value="Galactose-bd-like_sf"/>
</dbReference>
<evidence type="ECO:0000313" key="6">
    <source>
        <dbReference type="RefSeq" id="XP_019618961.1"/>
    </source>
</evidence>